<dbReference type="InterPro" id="IPR029068">
    <property type="entry name" value="Glyas_Bleomycin-R_OHBP_Dase"/>
</dbReference>
<evidence type="ECO:0000313" key="1">
    <source>
        <dbReference type="EMBL" id="MBL0372229.1"/>
    </source>
</evidence>
<dbReference type="AlphaFoldDB" id="A0A936YQ90"/>
<accession>A0A936YQ90</accession>
<keyword evidence="2" id="KW-1185">Reference proteome</keyword>
<protein>
    <submittedName>
        <fullName evidence="1">Glyoxalase/bleomycin resistance/dioxygenase family protein</fullName>
    </submittedName>
</protein>
<sequence>MFTRNPVSAVLVPVPDVKAALAWYQAVFPDAVAEVSLPSGFEFLRIGDVQLEIVPADGKVQSGSAGTVVYWWVEDFNGSLAHMQSVGGRLYRGPMEIDQGIWMCQVRDPWGNCIGLRGPRATS</sequence>
<dbReference type="Proteomes" id="UP000633219">
    <property type="component" value="Unassembled WGS sequence"/>
</dbReference>
<dbReference type="Gene3D" id="3.10.180.10">
    <property type="entry name" value="2,3-Dihydroxybiphenyl 1,2-Dioxygenase, domain 1"/>
    <property type="match status" value="1"/>
</dbReference>
<organism evidence="1 2">
    <name type="scientific">Rhizobium setariae</name>
    <dbReference type="NCBI Taxonomy" id="2801340"/>
    <lineage>
        <taxon>Bacteria</taxon>
        <taxon>Pseudomonadati</taxon>
        <taxon>Pseudomonadota</taxon>
        <taxon>Alphaproteobacteria</taxon>
        <taxon>Hyphomicrobiales</taxon>
        <taxon>Rhizobiaceae</taxon>
        <taxon>Rhizobium/Agrobacterium group</taxon>
        <taxon>Rhizobium</taxon>
    </lineage>
</organism>
<comment type="caution">
    <text evidence="1">The sequence shown here is derived from an EMBL/GenBank/DDBJ whole genome shotgun (WGS) entry which is preliminary data.</text>
</comment>
<proteinExistence type="predicted"/>
<evidence type="ECO:0000313" key="2">
    <source>
        <dbReference type="Proteomes" id="UP000633219"/>
    </source>
</evidence>
<name>A0A936YQ90_9HYPH</name>
<reference evidence="1" key="1">
    <citation type="submission" date="2021-01" db="EMBL/GenBank/DDBJ databases">
        <title>Rhizobium sp. strain KVB221 16S ribosomal RNA gene Genome sequencing and assembly.</title>
        <authorList>
            <person name="Kang M."/>
        </authorList>
    </citation>
    <scope>NUCLEOTIDE SEQUENCE</scope>
    <source>
        <strain evidence="1">KVB221</strain>
    </source>
</reference>
<gene>
    <name evidence="1" type="ORF">JJB09_09320</name>
</gene>
<dbReference type="RefSeq" id="WP_201656516.1">
    <property type="nucleotide sequence ID" value="NZ_JAEQNC010000004.1"/>
</dbReference>
<dbReference type="SUPFAM" id="SSF54593">
    <property type="entry name" value="Glyoxalase/Bleomycin resistance protein/Dihydroxybiphenyl dioxygenase"/>
    <property type="match status" value="1"/>
</dbReference>
<dbReference type="EMBL" id="JAEQNC010000004">
    <property type="protein sequence ID" value="MBL0372229.1"/>
    <property type="molecule type" value="Genomic_DNA"/>
</dbReference>